<proteinExistence type="predicted"/>
<dbReference type="RefSeq" id="WP_379794255.1">
    <property type="nucleotide sequence ID" value="NZ_JBHLUD010000008.1"/>
</dbReference>
<name>A0ABV6MY58_9PSEU</name>
<sequence>MTWSTRAIAATLTVVCTACNAQSTPRDDTTTVRSGIEAFGRALVQMGYLAFSPDVYIGQCKDTHWAAVRWSAPVIAQLAKENQSSAEENVLSRADQTIKLDEIRFIQRANDEDPAQMAQTNDHATVLTVTVPRAEYVRVGGYASC</sequence>
<dbReference type="Proteomes" id="UP001589810">
    <property type="component" value="Unassembled WGS sequence"/>
</dbReference>
<evidence type="ECO:0000313" key="3">
    <source>
        <dbReference type="Proteomes" id="UP001589810"/>
    </source>
</evidence>
<protein>
    <submittedName>
        <fullName evidence="2">Uncharacterized protein</fullName>
    </submittedName>
</protein>
<feature type="chain" id="PRO_5046123161" evidence="1">
    <location>
        <begin position="22"/>
        <end position="145"/>
    </location>
</feature>
<accession>A0ABV6MY58</accession>
<organism evidence="2 3">
    <name type="scientific">Kutzneria chonburiensis</name>
    <dbReference type="NCBI Taxonomy" id="1483604"/>
    <lineage>
        <taxon>Bacteria</taxon>
        <taxon>Bacillati</taxon>
        <taxon>Actinomycetota</taxon>
        <taxon>Actinomycetes</taxon>
        <taxon>Pseudonocardiales</taxon>
        <taxon>Pseudonocardiaceae</taxon>
        <taxon>Kutzneria</taxon>
    </lineage>
</organism>
<keyword evidence="3" id="KW-1185">Reference proteome</keyword>
<keyword evidence="1" id="KW-0732">Signal</keyword>
<gene>
    <name evidence="2" type="ORF">ACFFH7_26035</name>
</gene>
<dbReference type="EMBL" id="JBHLUD010000008">
    <property type="protein sequence ID" value="MFC0544992.1"/>
    <property type="molecule type" value="Genomic_DNA"/>
</dbReference>
<reference evidence="2 3" key="1">
    <citation type="submission" date="2024-09" db="EMBL/GenBank/DDBJ databases">
        <authorList>
            <person name="Sun Q."/>
            <person name="Mori K."/>
        </authorList>
    </citation>
    <scope>NUCLEOTIDE SEQUENCE [LARGE SCALE GENOMIC DNA]</scope>
    <source>
        <strain evidence="2 3">TBRC 1432</strain>
    </source>
</reference>
<comment type="caution">
    <text evidence="2">The sequence shown here is derived from an EMBL/GenBank/DDBJ whole genome shotgun (WGS) entry which is preliminary data.</text>
</comment>
<evidence type="ECO:0000256" key="1">
    <source>
        <dbReference type="SAM" id="SignalP"/>
    </source>
</evidence>
<evidence type="ECO:0000313" key="2">
    <source>
        <dbReference type="EMBL" id="MFC0544992.1"/>
    </source>
</evidence>
<feature type="signal peptide" evidence="1">
    <location>
        <begin position="1"/>
        <end position="21"/>
    </location>
</feature>